<dbReference type="RefSeq" id="XP_039133410.1">
    <property type="nucleotide sequence ID" value="XM_039277476.1"/>
</dbReference>
<dbReference type="GeneID" id="120270463"/>
<proteinExistence type="inferred from homology"/>
<evidence type="ECO:0000313" key="6">
    <source>
        <dbReference type="RefSeq" id="XP_039133412.1"/>
    </source>
</evidence>
<evidence type="ECO:0000313" key="4">
    <source>
        <dbReference type="RefSeq" id="XP_039133410.1"/>
    </source>
</evidence>
<dbReference type="CDD" id="cd08679">
    <property type="entry name" value="C2_DOCK180_related"/>
    <property type="match status" value="1"/>
</dbReference>
<dbReference type="Proteomes" id="UP001515500">
    <property type="component" value="Chromosome 10"/>
</dbReference>
<sequence>MTRSEPFSQLLHCLYVYPLIVSLGRKRNLFIRVEMRKDDSDIRKHPLEAMYPGDDGAVLQKWAHTQVYVGSRMACCHDEIKIFLPAILSPQHHLLFTLFHVDLQTKQEAPKPVIVGYAALPLSTHAQLHSEVSLPIFRELVPHYLQDSIKEGLDYLEVEKMSSD</sequence>
<dbReference type="Pfam" id="PF14429">
    <property type="entry name" value="DOCK-C2"/>
    <property type="match status" value="1"/>
</dbReference>
<dbReference type="InterPro" id="IPR035892">
    <property type="entry name" value="C2_domain_sf"/>
</dbReference>
<organism evidence="3 4">
    <name type="scientific">Dioscorea cayennensis subsp. rotundata</name>
    <name type="common">White Guinea yam</name>
    <name type="synonym">Dioscorea rotundata</name>
    <dbReference type="NCBI Taxonomy" id="55577"/>
    <lineage>
        <taxon>Eukaryota</taxon>
        <taxon>Viridiplantae</taxon>
        <taxon>Streptophyta</taxon>
        <taxon>Embryophyta</taxon>
        <taxon>Tracheophyta</taxon>
        <taxon>Spermatophyta</taxon>
        <taxon>Magnoliopsida</taxon>
        <taxon>Liliopsida</taxon>
        <taxon>Dioscoreales</taxon>
        <taxon>Dioscoreaceae</taxon>
        <taxon>Dioscorea</taxon>
    </lineage>
</organism>
<evidence type="ECO:0000256" key="1">
    <source>
        <dbReference type="PROSITE-ProRule" id="PRU00983"/>
    </source>
</evidence>
<protein>
    <submittedName>
        <fullName evidence="4 5">Guanine nucleotide exchange factor SPIKE 1-like isoform X1</fullName>
    </submittedName>
</protein>
<dbReference type="GO" id="GO:0007264">
    <property type="term" value="P:small GTPase-mediated signal transduction"/>
    <property type="evidence" value="ECO:0007669"/>
    <property type="project" value="InterPro"/>
</dbReference>
<reference evidence="4 5" key="1">
    <citation type="submission" date="2025-04" db="UniProtKB">
        <authorList>
            <consortium name="RefSeq"/>
        </authorList>
    </citation>
    <scope>IDENTIFICATION</scope>
</reference>
<dbReference type="PANTHER" id="PTHR23317:SF76">
    <property type="entry name" value="LD20667P"/>
    <property type="match status" value="1"/>
</dbReference>
<accession>A0AB40C0Y9</accession>
<dbReference type="RefSeq" id="XP_039133411.1">
    <property type="nucleotide sequence ID" value="XM_039277477.1"/>
</dbReference>
<dbReference type="PANTHER" id="PTHR23317">
    <property type="entry name" value="DEDICATOR OF CYTOKINESIS DOCK"/>
    <property type="match status" value="1"/>
</dbReference>
<dbReference type="GO" id="GO:0005085">
    <property type="term" value="F:guanyl-nucleotide exchange factor activity"/>
    <property type="evidence" value="ECO:0007669"/>
    <property type="project" value="InterPro"/>
</dbReference>
<dbReference type="AlphaFoldDB" id="A0AB40C0Y9"/>
<keyword evidence="3" id="KW-1185">Reference proteome</keyword>
<evidence type="ECO:0000259" key="2">
    <source>
        <dbReference type="PROSITE" id="PS51650"/>
    </source>
</evidence>
<dbReference type="InterPro" id="IPR027007">
    <property type="entry name" value="C2_DOCK-type_domain"/>
</dbReference>
<evidence type="ECO:0000313" key="3">
    <source>
        <dbReference type="Proteomes" id="UP001515500"/>
    </source>
</evidence>
<dbReference type="PROSITE" id="PS51650">
    <property type="entry name" value="C2_DOCK"/>
    <property type="match status" value="1"/>
</dbReference>
<name>A0AB40C0Y9_DIOCR</name>
<comment type="similarity">
    <text evidence="1">Belongs to the DOCK family.</text>
</comment>
<evidence type="ECO:0000313" key="5">
    <source>
        <dbReference type="RefSeq" id="XP_039133411.1"/>
    </source>
</evidence>
<dbReference type="InterPro" id="IPR026791">
    <property type="entry name" value="DOCK"/>
</dbReference>
<feature type="domain" description="C2 DOCK-type" evidence="2">
    <location>
        <begin position="11"/>
        <end position="164"/>
    </location>
</feature>
<gene>
    <name evidence="4 5 6" type="primary">LOC120270463</name>
</gene>
<dbReference type="Gene3D" id="2.60.40.150">
    <property type="entry name" value="C2 domain"/>
    <property type="match status" value="1"/>
</dbReference>
<dbReference type="RefSeq" id="XP_039133412.1">
    <property type="nucleotide sequence ID" value="XM_039277478.1"/>
</dbReference>